<feature type="compositionally biased region" description="Basic and acidic residues" evidence="1">
    <location>
        <begin position="67"/>
        <end position="85"/>
    </location>
</feature>
<feature type="region of interest" description="Disordered" evidence="1">
    <location>
        <begin position="62"/>
        <end position="99"/>
    </location>
</feature>
<name>A0ABP2J4A7_9ACTN</name>
<protein>
    <submittedName>
        <fullName evidence="3">LPXTG-motif cell wall anchor domain protein</fullName>
    </submittedName>
</protein>
<evidence type="ECO:0000313" key="3">
    <source>
        <dbReference type="EMBL" id="EFL44040.1"/>
    </source>
</evidence>
<evidence type="ECO:0000256" key="2">
    <source>
        <dbReference type="SAM" id="Phobius"/>
    </source>
</evidence>
<feature type="transmembrane region" description="Helical" evidence="2">
    <location>
        <begin position="623"/>
        <end position="642"/>
    </location>
</feature>
<dbReference type="RefSeq" id="WP_006304273.1">
    <property type="nucleotide sequence ID" value="NZ_AEDQ01000021.1"/>
</dbReference>
<feature type="compositionally biased region" description="Low complexity" evidence="1">
    <location>
        <begin position="585"/>
        <end position="607"/>
    </location>
</feature>
<comment type="caution">
    <text evidence="3">The sequence shown here is derived from an EMBL/GenBank/DDBJ whole genome shotgun (WGS) entry which is preliminary data.</text>
</comment>
<feature type="region of interest" description="Disordered" evidence="1">
    <location>
        <begin position="369"/>
        <end position="388"/>
    </location>
</feature>
<accession>A0ABP2J4A7</accession>
<evidence type="ECO:0000313" key="4">
    <source>
        <dbReference type="Proteomes" id="UP000004431"/>
    </source>
</evidence>
<evidence type="ECO:0000256" key="1">
    <source>
        <dbReference type="SAM" id="MobiDB-lite"/>
    </source>
</evidence>
<keyword evidence="2" id="KW-0812">Transmembrane</keyword>
<feature type="region of interest" description="Disordered" evidence="1">
    <location>
        <begin position="521"/>
        <end position="613"/>
    </location>
</feature>
<proteinExistence type="predicted"/>
<sequence length="649" mass="70029">MPRTIDIYVPAHARHITLAAPHKNTTPSARKAAIYAALALVGTTLCAPMPLVSQAHASTLQTQHNARVQENKQQDKQQAKQDNKQENNQQTQTSVKAQVNQQQRTLVDADAAANPTFKNAALTNNTLDVLEQKLTVLPKEIDNNARLKQWETLGNNAEVEKGTVKTITEFGGWHAVDNGKFAIARKSEKGMFPLETINSTLDDNIWLHEQALDRENEYMLFLTEARTRASHEEAAYDNSPYLHKDQGPKDSAKALKGYNGIEKTFNAYAPEHGSDVTLSFKTGYTGDIEGSKAQYKVEVFTETDNAKTCVYETVVDPSRDASDAQKTVTKATNGTSTNKLLKISNTAGRDASSTKQRIDFIGKNAAEEKMTAEENKPNGKPGTFTSTPIALPKGVTRYSVRISLADNERTGMSYQAWDRKYALPIMAGDFTVTQTTKQVAKHIFSLMYDKLVATKDADIRDKSAARVKAYEQQLEAMKKLVDAPDAQDNSVYVDAWNAAKAAKNALSEVEVGAEIEAEAQTRAAGTTGAAGNATGNGARDAAGAEERAAAGNAEGAATTAAATAGTEHAAATQQRKHGSTDALMAAAQTRTQTHNAQAQTQTPQRAAMGSTLPQTGDGLTQQIVWLLITAGCACITTALLALKRNSSRK</sequence>
<dbReference type="Proteomes" id="UP000004431">
    <property type="component" value="Unassembled WGS sequence"/>
</dbReference>
<dbReference type="EMBL" id="AEDQ01000021">
    <property type="protein sequence ID" value="EFL44040.1"/>
    <property type="molecule type" value="Genomic_DNA"/>
</dbReference>
<keyword evidence="2" id="KW-0472">Membrane</keyword>
<keyword evidence="4" id="KW-1185">Reference proteome</keyword>
<feature type="compositionally biased region" description="Low complexity" evidence="1">
    <location>
        <begin position="521"/>
        <end position="541"/>
    </location>
</feature>
<keyword evidence="2" id="KW-1133">Transmembrane helix</keyword>
<organism evidence="3 4">
    <name type="scientific">Fannyhessea vaginae PB189-T1-4</name>
    <dbReference type="NCBI Taxonomy" id="866774"/>
    <lineage>
        <taxon>Bacteria</taxon>
        <taxon>Bacillati</taxon>
        <taxon>Actinomycetota</taxon>
        <taxon>Coriobacteriia</taxon>
        <taxon>Coriobacteriales</taxon>
        <taxon>Atopobiaceae</taxon>
        <taxon>Fannyhessea</taxon>
    </lineage>
</organism>
<gene>
    <name evidence="3" type="ORF">HMPREF9248_0805</name>
</gene>
<reference evidence="3 4" key="1">
    <citation type="submission" date="2010-08" db="EMBL/GenBank/DDBJ databases">
        <authorList>
            <person name="Durkin A.S."/>
            <person name="Madupu R."/>
            <person name="Torralba M."/>
            <person name="Gillis M."/>
            <person name="Methe B."/>
            <person name="Sutton G."/>
            <person name="Nelson K.E."/>
        </authorList>
    </citation>
    <scope>NUCLEOTIDE SEQUENCE [LARGE SCALE GENOMIC DNA]</scope>
    <source>
        <strain evidence="3 4">PB189-T1-4</strain>
    </source>
</reference>
<feature type="compositionally biased region" description="Low complexity" evidence="1">
    <location>
        <begin position="549"/>
        <end position="572"/>
    </location>
</feature>